<gene>
    <name evidence="2" type="ORF">MOC_5881</name>
</gene>
<keyword evidence="3" id="KW-1185">Reference proteome</keyword>
<dbReference type="AlphaFoldDB" id="A0A089P076"/>
<organism evidence="2 3">
    <name type="scientific">Methylobacterium oryzae CBMB20</name>
    <dbReference type="NCBI Taxonomy" id="693986"/>
    <lineage>
        <taxon>Bacteria</taxon>
        <taxon>Pseudomonadati</taxon>
        <taxon>Pseudomonadota</taxon>
        <taxon>Alphaproteobacteria</taxon>
        <taxon>Hyphomicrobiales</taxon>
        <taxon>Methylobacteriaceae</taxon>
        <taxon>Methylobacterium</taxon>
    </lineage>
</organism>
<dbReference type="KEGG" id="mor:MOC_5881"/>
<protein>
    <submittedName>
        <fullName evidence="2">Protein of unassigned function</fullName>
    </submittedName>
</protein>
<name>A0A089P076_9HYPH</name>
<proteinExistence type="predicted"/>
<sequence length="38" mass="4172">MPSGAAPEDRPFAAAVHRWPRPTFSRASQRANDPPARV</sequence>
<evidence type="ECO:0000313" key="2">
    <source>
        <dbReference type="EMBL" id="AIQ93636.1"/>
    </source>
</evidence>
<dbReference type="HOGENOM" id="CLU_3330060_0_0_5"/>
<feature type="region of interest" description="Disordered" evidence="1">
    <location>
        <begin position="1"/>
        <end position="38"/>
    </location>
</feature>
<evidence type="ECO:0000313" key="3">
    <source>
        <dbReference type="Proteomes" id="UP000029492"/>
    </source>
</evidence>
<accession>A0A089P076</accession>
<evidence type="ECO:0000256" key="1">
    <source>
        <dbReference type="SAM" id="MobiDB-lite"/>
    </source>
</evidence>
<dbReference type="Proteomes" id="UP000029492">
    <property type="component" value="Chromosome"/>
</dbReference>
<dbReference type="EMBL" id="CP003811">
    <property type="protein sequence ID" value="AIQ93636.1"/>
    <property type="molecule type" value="Genomic_DNA"/>
</dbReference>
<reference evidence="2 3" key="1">
    <citation type="journal article" date="2014" name="PLoS ONE">
        <title>Genome Information of Methylobacterium oryzae, a Plant-Probiotic Methylotroph in the Phyllosphere.</title>
        <authorList>
            <person name="Kwak M.J."/>
            <person name="Jeong H."/>
            <person name="Madhaiyan M."/>
            <person name="Lee Y."/>
            <person name="Sa T.M."/>
            <person name="Oh T.K."/>
            <person name="Kim J.F."/>
        </authorList>
    </citation>
    <scope>NUCLEOTIDE SEQUENCE [LARGE SCALE GENOMIC DNA]</scope>
    <source>
        <strain evidence="2 3">CBMB20</strain>
    </source>
</reference>